<comment type="caution">
    <text evidence="1">The sequence shown here is derived from an EMBL/GenBank/DDBJ whole genome shotgun (WGS) entry which is preliminary data.</text>
</comment>
<dbReference type="AlphaFoldDB" id="A0A7C9LMU8"/>
<keyword evidence="2" id="KW-1185">Reference proteome</keyword>
<dbReference type="Proteomes" id="UP000483286">
    <property type="component" value="Unassembled WGS sequence"/>
</dbReference>
<name>A0A7C9LMU8_9DEIO</name>
<dbReference type="RefSeq" id="WP_157460538.1">
    <property type="nucleotide sequence ID" value="NZ_WQLB01000029.1"/>
</dbReference>
<protein>
    <submittedName>
        <fullName evidence="1">Replication initiator protein A</fullName>
    </submittedName>
</protein>
<sequence>MGFPETYLWDSREKRCLARQLLSALGGVFSPILFQKIFFQRVSFESTPDGGDVGEQRSSFDDLNWGRLNLVSAQDQVTDQNSWKAMYHEGSRLVRVSCRALPELGIPHGVDNDVSSALIDHYLSVGLPEDGIMTIAVSELMQLAGFHRNGKYREMLSVSLDRLHTTSYEIGGGWRDHPNRRWTTAKFHFIELLEYTHQGESGRFDERTVLRLRLAEPLVASLRSGYTKPLNIEFMQSLSRPRTRIIFRLLDAMRYNPEEPDELTDTYDVGLIQWAELCKLPSARPDTVRRALEGPHQELLRRGYLKNVTVEGRGRQQQLRYEFSPEFTPVSPALLHRLRLHGVTDGVSRQLARQYSSTVLMGRVDLFEYLVQARQLTVRKTAAHALVHLIKNIDQYPDPRKGRVVPSRTSSAAVAARPETEEPPVPTWGEELARMDKEGASSFAMKRVSLLYARKFSVSELDTLRDLMVRGRVDPAQLLEEAYRRLATFDAQGFVDDLKKRLQMDEASQNGHRLPPL</sequence>
<dbReference type="EMBL" id="WQLB01000029">
    <property type="protein sequence ID" value="MVN88478.1"/>
    <property type="molecule type" value="Genomic_DNA"/>
</dbReference>
<gene>
    <name evidence="1" type="ORF">GO986_17185</name>
</gene>
<evidence type="ECO:0000313" key="2">
    <source>
        <dbReference type="Proteomes" id="UP000483286"/>
    </source>
</evidence>
<dbReference type="InterPro" id="IPR018777">
    <property type="entry name" value="Replication_initiator_prot_A"/>
</dbReference>
<reference evidence="1 2" key="1">
    <citation type="submission" date="2019-12" db="EMBL/GenBank/DDBJ databases">
        <title>Deinococcus sp. HMF7620 Genome sequencing and assembly.</title>
        <authorList>
            <person name="Kang H."/>
            <person name="Kim H."/>
            <person name="Joh K."/>
        </authorList>
    </citation>
    <scope>NUCLEOTIDE SEQUENCE [LARGE SCALE GENOMIC DNA]</scope>
    <source>
        <strain evidence="1 2">HMF7620</strain>
    </source>
</reference>
<dbReference type="Pfam" id="PF10134">
    <property type="entry name" value="RPA"/>
    <property type="match status" value="1"/>
</dbReference>
<proteinExistence type="predicted"/>
<evidence type="ECO:0000313" key="1">
    <source>
        <dbReference type="EMBL" id="MVN88478.1"/>
    </source>
</evidence>
<organism evidence="1 2">
    <name type="scientific">Deinococcus arboris</name>
    <dbReference type="NCBI Taxonomy" id="2682977"/>
    <lineage>
        <taxon>Bacteria</taxon>
        <taxon>Thermotogati</taxon>
        <taxon>Deinococcota</taxon>
        <taxon>Deinococci</taxon>
        <taxon>Deinococcales</taxon>
        <taxon>Deinococcaceae</taxon>
        <taxon>Deinococcus</taxon>
    </lineage>
</organism>
<accession>A0A7C9LMU8</accession>